<dbReference type="PROSITE" id="PS01285">
    <property type="entry name" value="FA58C_1"/>
    <property type="match status" value="1"/>
</dbReference>
<evidence type="ECO:0000256" key="1">
    <source>
        <dbReference type="SAM" id="SignalP"/>
    </source>
</evidence>
<dbReference type="PROSITE" id="PS50022">
    <property type="entry name" value="FA58C_3"/>
    <property type="match status" value="1"/>
</dbReference>
<evidence type="ECO:0000313" key="5">
    <source>
        <dbReference type="Proteomes" id="UP000001593"/>
    </source>
</evidence>
<sequence>MEFLFHLLLVLLMSWQHAIAHDCRNYIYFMPGFQLHAHVIQTKVTTKNEECRESCRENDACFSINFKQKESRCELNNASHMTHPGRLRPEVNAFYALVKPPTYCSNEYCSTGKKCVLRGEGMTHKCEDCLPSAMGMESGAISDSAITASSFFSDNLRPFNGRLNRPSAWASATRSPGEYIQVDLGRVTTVTKVATQGNPGYYEWVNSYKISYSSDLSTWQVYREGGQEKV</sequence>
<dbReference type="HOGENOM" id="CLU_1206037_0_0_1"/>
<dbReference type="CDD" id="cd00057">
    <property type="entry name" value="FA58C"/>
    <property type="match status" value="1"/>
</dbReference>
<dbReference type="Pfam" id="PF00024">
    <property type="entry name" value="PAN_1"/>
    <property type="match status" value="1"/>
</dbReference>
<dbReference type="InterPro" id="IPR008979">
    <property type="entry name" value="Galactose-bd-like_sf"/>
</dbReference>
<evidence type="ECO:0000313" key="4">
    <source>
        <dbReference type="EMBL" id="EDO35608.1"/>
    </source>
</evidence>
<feature type="chain" id="PRO_5002712877" evidence="1">
    <location>
        <begin position="21"/>
        <end position="230"/>
    </location>
</feature>
<accession>A7SL04</accession>
<evidence type="ECO:0000259" key="2">
    <source>
        <dbReference type="PROSITE" id="PS50022"/>
    </source>
</evidence>
<feature type="domain" description="F5/8 type C" evidence="2">
    <location>
        <begin position="129"/>
        <end position="230"/>
    </location>
</feature>
<dbReference type="EMBL" id="DS469693">
    <property type="protein sequence ID" value="EDO35608.1"/>
    <property type="molecule type" value="Genomic_DNA"/>
</dbReference>
<protein>
    <submittedName>
        <fullName evidence="4">Uncharacterized protein</fullName>
    </submittedName>
</protein>
<dbReference type="Gene3D" id="3.50.4.10">
    <property type="entry name" value="Hepatocyte Growth Factor"/>
    <property type="match status" value="1"/>
</dbReference>
<dbReference type="InParanoid" id="A7SL04"/>
<feature type="domain" description="Apple" evidence="3">
    <location>
        <begin position="23"/>
        <end position="100"/>
    </location>
</feature>
<name>A7SL04_NEMVE</name>
<dbReference type="AlphaFoldDB" id="A7SL04"/>
<dbReference type="OrthoDB" id="10067267at2759"/>
<proteinExistence type="predicted"/>
<dbReference type="STRING" id="45351.A7SL04"/>
<dbReference type="OMA" id="CRENDAC"/>
<dbReference type="Pfam" id="PF00754">
    <property type="entry name" value="F5_F8_type_C"/>
    <property type="match status" value="1"/>
</dbReference>
<dbReference type="PANTHER" id="PTHR24543">
    <property type="entry name" value="MULTICOPPER OXIDASE-RELATED"/>
    <property type="match status" value="1"/>
</dbReference>
<reference evidence="4 5" key="1">
    <citation type="journal article" date="2007" name="Science">
        <title>Sea anemone genome reveals ancestral eumetazoan gene repertoire and genomic organization.</title>
        <authorList>
            <person name="Putnam N.H."/>
            <person name="Srivastava M."/>
            <person name="Hellsten U."/>
            <person name="Dirks B."/>
            <person name="Chapman J."/>
            <person name="Salamov A."/>
            <person name="Terry A."/>
            <person name="Shapiro H."/>
            <person name="Lindquist E."/>
            <person name="Kapitonov V.V."/>
            <person name="Jurka J."/>
            <person name="Genikhovich G."/>
            <person name="Grigoriev I.V."/>
            <person name="Lucas S.M."/>
            <person name="Steele R.E."/>
            <person name="Finnerty J.R."/>
            <person name="Technau U."/>
            <person name="Martindale M.Q."/>
            <person name="Rokhsar D.S."/>
        </authorList>
    </citation>
    <scope>NUCLEOTIDE SEQUENCE [LARGE SCALE GENOMIC DNA]</scope>
    <source>
        <strain evidence="5">CH2 X CH6</strain>
    </source>
</reference>
<dbReference type="SUPFAM" id="SSF49785">
    <property type="entry name" value="Galactose-binding domain-like"/>
    <property type="match status" value="1"/>
</dbReference>
<dbReference type="PANTHER" id="PTHR24543:SF291">
    <property type="entry name" value="SMOKE ALARM, ISOFORM D"/>
    <property type="match status" value="1"/>
</dbReference>
<evidence type="ECO:0000259" key="3">
    <source>
        <dbReference type="PROSITE" id="PS50948"/>
    </source>
</evidence>
<dbReference type="InterPro" id="IPR003609">
    <property type="entry name" value="Pan_app"/>
</dbReference>
<organism evidence="4 5">
    <name type="scientific">Nematostella vectensis</name>
    <name type="common">Starlet sea anemone</name>
    <dbReference type="NCBI Taxonomy" id="45351"/>
    <lineage>
        <taxon>Eukaryota</taxon>
        <taxon>Metazoa</taxon>
        <taxon>Cnidaria</taxon>
        <taxon>Anthozoa</taxon>
        <taxon>Hexacorallia</taxon>
        <taxon>Actiniaria</taxon>
        <taxon>Edwardsiidae</taxon>
        <taxon>Nematostella</taxon>
    </lineage>
</organism>
<dbReference type="PROSITE" id="PS50948">
    <property type="entry name" value="PAN"/>
    <property type="match status" value="1"/>
</dbReference>
<dbReference type="PhylomeDB" id="A7SL04"/>
<dbReference type="SUPFAM" id="SSF57414">
    <property type="entry name" value="Hairpin loop containing domain-like"/>
    <property type="match status" value="1"/>
</dbReference>
<keyword evidence="1" id="KW-0732">Signal</keyword>
<dbReference type="Proteomes" id="UP000001593">
    <property type="component" value="Unassembled WGS sequence"/>
</dbReference>
<gene>
    <name evidence="4" type="ORF">NEMVEDRAFT_v1g213918</name>
</gene>
<keyword evidence="5" id="KW-1185">Reference proteome</keyword>
<dbReference type="InterPro" id="IPR000421">
    <property type="entry name" value="FA58C"/>
</dbReference>
<feature type="signal peptide" evidence="1">
    <location>
        <begin position="1"/>
        <end position="20"/>
    </location>
</feature>
<dbReference type="Gene3D" id="2.60.120.260">
    <property type="entry name" value="Galactose-binding domain-like"/>
    <property type="match status" value="1"/>
</dbReference>